<evidence type="ECO:0000256" key="2">
    <source>
        <dbReference type="ARBA" id="ARBA00008337"/>
    </source>
</evidence>
<evidence type="ECO:0000256" key="9">
    <source>
        <dbReference type="ARBA" id="ARBA00023136"/>
    </source>
</evidence>
<dbReference type="Proteomes" id="UP000077069">
    <property type="component" value="Unassembled WGS sequence"/>
</dbReference>
<dbReference type="AlphaFoldDB" id="A0A177C2A0"/>
<dbReference type="InParanoid" id="A0A177C2A0"/>
<dbReference type="PANTHER" id="PTHR14207:SF0">
    <property type="entry name" value="3-BETA-HYDROXYSTEROID-DELTA(8),DELTA(7)-ISOMERASE"/>
    <property type="match status" value="1"/>
</dbReference>
<evidence type="ECO:0000256" key="4">
    <source>
        <dbReference type="ARBA" id="ARBA00022692"/>
    </source>
</evidence>
<evidence type="ECO:0000256" key="14">
    <source>
        <dbReference type="SAM" id="MobiDB-lite"/>
    </source>
</evidence>
<dbReference type="GO" id="GO:0005783">
    <property type="term" value="C:endoplasmic reticulum"/>
    <property type="evidence" value="ECO:0007669"/>
    <property type="project" value="TreeGrafter"/>
</dbReference>
<evidence type="ECO:0000256" key="13">
    <source>
        <dbReference type="PROSITE-ProRule" id="PRU01087"/>
    </source>
</evidence>
<comment type="similarity">
    <text evidence="2">Belongs to the EBP family.</text>
</comment>
<dbReference type="GO" id="GO:0016126">
    <property type="term" value="P:sterol biosynthetic process"/>
    <property type="evidence" value="ECO:0007669"/>
    <property type="project" value="UniProtKB-KW"/>
</dbReference>
<keyword evidence="6 13" id="KW-1133">Transmembrane helix</keyword>
<keyword evidence="11" id="KW-0753">Steroid metabolism</keyword>
<feature type="domain" description="EXPERA" evidence="16">
    <location>
        <begin position="155"/>
        <end position="302"/>
    </location>
</feature>
<dbReference type="PANTHER" id="PTHR14207">
    <property type="entry name" value="STEROL ISOMERASE"/>
    <property type="match status" value="1"/>
</dbReference>
<feature type="transmembrane region" description="Helical" evidence="15">
    <location>
        <begin position="126"/>
        <end position="145"/>
    </location>
</feature>
<keyword evidence="9 13" id="KW-0472">Membrane</keyword>
<dbReference type="STRING" id="1460663.A0A177C2A0"/>
<feature type="region of interest" description="Disordered" evidence="14">
    <location>
        <begin position="1"/>
        <end position="50"/>
    </location>
</feature>
<keyword evidence="12" id="KW-0413">Isomerase</keyword>
<dbReference type="OrthoDB" id="58557at2759"/>
<dbReference type="GO" id="GO:0000247">
    <property type="term" value="F:C-8 sterol isomerase activity"/>
    <property type="evidence" value="ECO:0007669"/>
    <property type="project" value="TreeGrafter"/>
</dbReference>
<dbReference type="GeneID" id="28762744"/>
<evidence type="ECO:0000256" key="11">
    <source>
        <dbReference type="ARBA" id="ARBA00023221"/>
    </source>
</evidence>
<dbReference type="PROSITE" id="PS51751">
    <property type="entry name" value="EXPERA"/>
    <property type="match status" value="1"/>
</dbReference>
<evidence type="ECO:0000313" key="17">
    <source>
        <dbReference type="EMBL" id="OAG01565.1"/>
    </source>
</evidence>
<keyword evidence="4 13" id="KW-0812">Transmembrane</keyword>
<comment type="subcellular location">
    <subcellularLocation>
        <location evidence="1">Membrane</location>
        <topology evidence="1">Multi-pass membrane protein</topology>
    </subcellularLocation>
</comment>
<evidence type="ECO:0000256" key="7">
    <source>
        <dbReference type="ARBA" id="ARBA00023011"/>
    </source>
</evidence>
<evidence type="ECO:0000256" key="5">
    <source>
        <dbReference type="ARBA" id="ARBA00022955"/>
    </source>
</evidence>
<feature type="transmembrane region" description="Helical" evidence="15">
    <location>
        <begin position="283"/>
        <end position="303"/>
    </location>
</feature>
<feature type="transmembrane region" description="Helical" evidence="15">
    <location>
        <begin position="157"/>
        <end position="179"/>
    </location>
</feature>
<proteinExistence type="inferred from homology"/>
<organism evidence="17 18">
    <name type="scientific">Paraphaeosphaeria sporulosa</name>
    <dbReference type="NCBI Taxonomy" id="1460663"/>
    <lineage>
        <taxon>Eukaryota</taxon>
        <taxon>Fungi</taxon>
        <taxon>Dikarya</taxon>
        <taxon>Ascomycota</taxon>
        <taxon>Pezizomycotina</taxon>
        <taxon>Dothideomycetes</taxon>
        <taxon>Pleosporomycetidae</taxon>
        <taxon>Pleosporales</taxon>
        <taxon>Massarineae</taxon>
        <taxon>Didymosphaeriaceae</taxon>
        <taxon>Paraphaeosphaeria</taxon>
    </lineage>
</organism>
<evidence type="ECO:0000256" key="8">
    <source>
        <dbReference type="ARBA" id="ARBA00023098"/>
    </source>
</evidence>
<evidence type="ECO:0000313" key="18">
    <source>
        <dbReference type="Proteomes" id="UP000077069"/>
    </source>
</evidence>
<evidence type="ECO:0000256" key="15">
    <source>
        <dbReference type="SAM" id="Phobius"/>
    </source>
</evidence>
<sequence>MTREQNVHTWGNQGRSRGRTRPSPPRAQARRDSRARSPANSWSAQRKSQARQARFKLLPCTRDPQCTRPWTMASFLRSLHEYVAPPPPPAMEALREKLPVSPKHPYFPSESPIVGYLANEYNTVELVSLFAAGCAVIFSLTYVTVKRVRPSLPVSDLSTILWFVLCGFIHLFFEGYYAYNFRTIGGHQDLFGQLWKEYALSDSRYLTADSAFVLCMESITAAFWGPLSFVTAALIAVDHPLRHPFTIIVSLGQFYGDVLYYATSLFDEGMLGLTYSRPEAAYYWGYFVLMNAFWIVIPAILIWQSVRASSRAFAALKRAEKLLNGGLQNGHAKKAQ</sequence>
<dbReference type="InterPro" id="IPR033118">
    <property type="entry name" value="EXPERA"/>
</dbReference>
<keyword evidence="3" id="KW-0444">Lipid biosynthesis</keyword>
<gene>
    <name evidence="17" type="ORF">CC84DRAFT_1167762</name>
</gene>
<dbReference type="GO" id="GO:0047750">
    <property type="term" value="F:cholestenol delta-isomerase activity"/>
    <property type="evidence" value="ECO:0007669"/>
    <property type="project" value="InterPro"/>
</dbReference>
<reference evidence="17 18" key="1">
    <citation type="submission" date="2016-05" db="EMBL/GenBank/DDBJ databases">
        <title>Comparative analysis of secretome profiles of manganese(II)-oxidizing ascomycete fungi.</title>
        <authorList>
            <consortium name="DOE Joint Genome Institute"/>
            <person name="Zeiner C.A."/>
            <person name="Purvine S.O."/>
            <person name="Zink E.M."/>
            <person name="Wu S."/>
            <person name="Pasa-Tolic L."/>
            <person name="Chaput D.L."/>
            <person name="Haridas S."/>
            <person name="Grigoriev I.V."/>
            <person name="Santelli C.M."/>
            <person name="Hansel C.M."/>
        </authorList>
    </citation>
    <scope>NUCLEOTIDE SEQUENCE [LARGE SCALE GENOMIC DNA]</scope>
    <source>
        <strain evidence="17 18">AP3s5-JAC2a</strain>
    </source>
</reference>
<name>A0A177C2A0_9PLEO</name>
<evidence type="ECO:0000259" key="16">
    <source>
        <dbReference type="PROSITE" id="PS51751"/>
    </source>
</evidence>
<accession>A0A177C2A0</accession>
<dbReference type="RefSeq" id="XP_018031930.1">
    <property type="nucleotide sequence ID" value="XM_018179258.1"/>
</dbReference>
<evidence type="ECO:0000256" key="12">
    <source>
        <dbReference type="ARBA" id="ARBA00023235"/>
    </source>
</evidence>
<evidence type="ECO:0000256" key="3">
    <source>
        <dbReference type="ARBA" id="ARBA00022516"/>
    </source>
</evidence>
<evidence type="ECO:0000256" key="1">
    <source>
        <dbReference type="ARBA" id="ARBA00004141"/>
    </source>
</evidence>
<keyword evidence="5" id="KW-0752">Steroid biosynthesis</keyword>
<evidence type="ECO:0000256" key="10">
    <source>
        <dbReference type="ARBA" id="ARBA00023166"/>
    </source>
</evidence>
<evidence type="ECO:0000256" key="6">
    <source>
        <dbReference type="ARBA" id="ARBA00022989"/>
    </source>
</evidence>
<keyword evidence="8" id="KW-0443">Lipid metabolism</keyword>
<dbReference type="EMBL" id="KV441557">
    <property type="protein sequence ID" value="OAG01565.1"/>
    <property type="molecule type" value="Genomic_DNA"/>
</dbReference>
<dbReference type="GO" id="GO:0004769">
    <property type="term" value="F:steroid Delta-isomerase activity"/>
    <property type="evidence" value="ECO:0007669"/>
    <property type="project" value="TreeGrafter"/>
</dbReference>
<dbReference type="InterPro" id="IPR007905">
    <property type="entry name" value="EBP"/>
</dbReference>
<keyword evidence="10" id="KW-1207">Sterol metabolism</keyword>
<dbReference type="Pfam" id="PF05241">
    <property type="entry name" value="EBP"/>
    <property type="match status" value="1"/>
</dbReference>
<keyword evidence="7" id="KW-0756">Sterol biosynthesis</keyword>
<feature type="transmembrane region" description="Helical" evidence="15">
    <location>
        <begin position="211"/>
        <end position="237"/>
    </location>
</feature>
<protein>
    <submittedName>
        <fullName evidence="17">EBP-domain-containing protein</fullName>
    </submittedName>
</protein>
<keyword evidence="18" id="KW-1185">Reference proteome</keyword>
<dbReference type="GO" id="GO:0016020">
    <property type="term" value="C:membrane"/>
    <property type="evidence" value="ECO:0007669"/>
    <property type="project" value="UniProtKB-SubCell"/>
</dbReference>